<dbReference type="Proteomes" id="UP000694424">
    <property type="component" value="Unplaced"/>
</dbReference>
<evidence type="ECO:0000313" key="2">
    <source>
        <dbReference type="Proteomes" id="UP000694424"/>
    </source>
</evidence>
<keyword evidence="2" id="KW-1185">Reference proteome</keyword>
<organism evidence="1 2">
    <name type="scientific">Apteryx owenii</name>
    <name type="common">Little spotted kiwi</name>
    <dbReference type="NCBI Taxonomy" id="8824"/>
    <lineage>
        <taxon>Eukaryota</taxon>
        <taxon>Metazoa</taxon>
        <taxon>Chordata</taxon>
        <taxon>Craniata</taxon>
        <taxon>Vertebrata</taxon>
        <taxon>Euteleostomi</taxon>
        <taxon>Archelosauria</taxon>
        <taxon>Archosauria</taxon>
        <taxon>Dinosauria</taxon>
        <taxon>Saurischia</taxon>
        <taxon>Theropoda</taxon>
        <taxon>Coelurosauria</taxon>
        <taxon>Aves</taxon>
        <taxon>Palaeognathae</taxon>
        <taxon>Apterygiformes</taxon>
        <taxon>Apterygidae</taxon>
        <taxon>Apteryx</taxon>
    </lineage>
</organism>
<accession>A0A8B9NTC1</accession>
<dbReference type="Gene3D" id="1.20.1050.130">
    <property type="match status" value="1"/>
</dbReference>
<dbReference type="AlphaFoldDB" id="A0A8B9NTC1"/>
<dbReference type="InterPro" id="IPR036282">
    <property type="entry name" value="Glutathione-S-Trfase_C_sf"/>
</dbReference>
<dbReference type="Ensembl" id="ENSAOWT00000000110.1">
    <property type="protein sequence ID" value="ENSAOWP00000000093.1"/>
    <property type="gene ID" value="ENSAOWG00000000087.1"/>
</dbReference>
<dbReference type="CDD" id="cd10310">
    <property type="entry name" value="GST_C_CysRS_N"/>
    <property type="match status" value="1"/>
</dbReference>
<evidence type="ECO:0000313" key="1">
    <source>
        <dbReference type="Ensembl" id="ENSAOWP00000000093.1"/>
    </source>
</evidence>
<reference evidence="1" key="2">
    <citation type="submission" date="2025-09" db="UniProtKB">
        <authorList>
            <consortium name="Ensembl"/>
        </authorList>
    </citation>
    <scope>IDENTIFICATION</scope>
</reference>
<proteinExistence type="predicted"/>
<dbReference type="SUPFAM" id="SSF47616">
    <property type="entry name" value="GST C-terminal domain-like"/>
    <property type="match status" value="1"/>
</dbReference>
<protein>
    <recommendedName>
        <fullName evidence="3">Elongation factor 1-beta</fullName>
    </recommendedName>
</protein>
<evidence type="ECO:0008006" key="3">
    <source>
        <dbReference type="Google" id="ProtNLM"/>
    </source>
</evidence>
<sequence>EEDLCLKSPYEEEARVKALNEYLSTRSYIQGFTFSHADVEVFRKFSGPPVDQYFHVVRWYRHIEAIYDGSSEKNEPCKLQTSE</sequence>
<name>A0A8B9NTC1_APTOW</name>
<reference evidence="1" key="1">
    <citation type="submission" date="2025-08" db="UniProtKB">
        <authorList>
            <consortium name="Ensembl"/>
        </authorList>
    </citation>
    <scope>IDENTIFICATION</scope>
</reference>